<gene>
    <name evidence="1" type="ORF">FC093_18355</name>
</gene>
<keyword evidence="2" id="KW-1185">Reference proteome</keyword>
<name>A0A4U3KXU2_9BACT</name>
<proteinExistence type="predicted"/>
<comment type="caution">
    <text evidence="1">The sequence shown here is derived from an EMBL/GenBank/DDBJ whole genome shotgun (WGS) entry which is preliminary data.</text>
</comment>
<dbReference type="AlphaFoldDB" id="A0A4U3KXU2"/>
<organism evidence="1 2">
    <name type="scientific">Ilyomonas limi</name>
    <dbReference type="NCBI Taxonomy" id="2575867"/>
    <lineage>
        <taxon>Bacteria</taxon>
        <taxon>Pseudomonadati</taxon>
        <taxon>Bacteroidota</taxon>
        <taxon>Chitinophagia</taxon>
        <taxon>Chitinophagales</taxon>
        <taxon>Chitinophagaceae</taxon>
        <taxon>Ilyomonas</taxon>
    </lineage>
</organism>
<dbReference type="OrthoDB" id="797275at2"/>
<protein>
    <submittedName>
        <fullName evidence="1">Uncharacterized protein</fullName>
    </submittedName>
</protein>
<evidence type="ECO:0000313" key="1">
    <source>
        <dbReference type="EMBL" id="TKK65966.1"/>
    </source>
</evidence>
<accession>A0A4U3KXU2</accession>
<evidence type="ECO:0000313" key="2">
    <source>
        <dbReference type="Proteomes" id="UP000305848"/>
    </source>
</evidence>
<reference evidence="1 2" key="1">
    <citation type="submission" date="2019-05" db="EMBL/GenBank/DDBJ databases">
        <title>Panacibacter sp. strain 17mud1-8 Genome sequencing and assembly.</title>
        <authorList>
            <person name="Chhetri G."/>
        </authorList>
    </citation>
    <scope>NUCLEOTIDE SEQUENCE [LARGE SCALE GENOMIC DNA]</scope>
    <source>
        <strain evidence="1 2">17mud1-8</strain>
    </source>
</reference>
<sequence length="88" mass="10528">MAKDAISLWREYLQKIQSINKSIHARLLTDITGRNYTIVLELSYTNYADLEPAKCLLTRQDGWKEFYQQFIPLCEFSERTQYKLEIDF</sequence>
<dbReference type="EMBL" id="SZQL01000017">
    <property type="protein sequence ID" value="TKK65966.1"/>
    <property type="molecule type" value="Genomic_DNA"/>
</dbReference>
<dbReference type="Proteomes" id="UP000305848">
    <property type="component" value="Unassembled WGS sequence"/>
</dbReference>
<dbReference type="RefSeq" id="WP_137263274.1">
    <property type="nucleotide sequence ID" value="NZ_SZQL01000017.1"/>
</dbReference>